<reference evidence="1 2" key="1">
    <citation type="submission" date="2016-08" db="EMBL/GenBank/DDBJ databases">
        <authorList>
            <person name="Acevedo E."/>
            <person name="Azhar M."/>
            <person name="Golebiewska U.P."/>
            <person name="Grzywna D."/>
            <person name="Guardiola R."/>
            <person name="Jackson O."/>
            <person name="John N."/>
            <person name="Kanavatsas C."/>
            <person name="Khan S."/>
            <person name="Leong J."/>
            <person name="Mansilla E."/>
            <person name="Muladjanov Y."/>
            <person name="Nouel J."/>
            <person name="Oh S."/>
            <person name="Oppedisano M."/>
            <person name="Sajid A."/>
            <person name="Samper M."/>
            <person name="Ugbeva O."/>
            <person name="Delesalle V.A."/>
            <person name="Garlena R.A."/>
            <person name="Russell D.A."/>
            <person name="Pope W.H."/>
            <person name="Jacobs-Sera D."/>
            <person name="Hendrix R.W."/>
            <person name="Hatfull G.F."/>
        </authorList>
    </citation>
    <scope>NUCLEOTIDE SEQUENCE [LARGE SCALE GENOMIC DNA]</scope>
</reference>
<dbReference type="KEGG" id="vg:29066550"/>
<dbReference type="EMBL" id="KX752698">
    <property type="protein sequence ID" value="AON96899.1"/>
    <property type="molecule type" value="Genomic_DNA"/>
</dbReference>
<dbReference type="Proteomes" id="UP000204231">
    <property type="component" value="Segment"/>
</dbReference>
<dbReference type="SUPFAM" id="SSF160719">
    <property type="entry name" value="gpW/gp25-like"/>
    <property type="match status" value="1"/>
</dbReference>
<protein>
    <recommendedName>
        <fullName evidence="3">Baseplate wedge protein</fullName>
    </recommendedName>
</protein>
<evidence type="ECO:0000313" key="1">
    <source>
        <dbReference type="EMBL" id="AON96899.1"/>
    </source>
</evidence>
<dbReference type="GeneID" id="29066550"/>
<evidence type="ECO:0000313" key="2">
    <source>
        <dbReference type="Proteomes" id="UP000204231"/>
    </source>
</evidence>
<sequence>MSYSLALEDGDLVQRGSQLAIVQGRDKLEQDINLWLLERWGSDRFHLNMGSILQEFIGGIAEPSTRAEVHAEVFRVLQNYQALQLRRFREDPQSLSASELLVSVDEITTQMTYDTVRVTIKLRNGVNQSSTISVLQST</sequence>
<dbReference type="Gene3D" id="3.10.450.40">
    <property type="match status" value="1"/>
</dbReference>
<accession>A0A1C9EHC4</accession>
<evidence type="ECO:0008006" key="3">
    <source>
        <dbReference type="Google" id="ProtNLM"/>
    </source>
</evidence>
<proteinExistence type="predicted"/>
<name>A0A1C9EHC4_9CAUD</name>
<organism evidence="1 2">
    <name type="scientific">Mycobacterium phage Tonenili</name>
    <dbReference type="NCBI Taxonomy" id="1891703"/>
    <lineage>
        <taxon>Viruses</taxon>
        <taxon>Duplodnaviria</taxon>
        <taxon>Heunggongvirae</taxon>
        <taxon>Uroviricota</taxon>
        <taxon>Caudoviricetes</taxon>
        <taxon>Ceeclamvirinae</taxon>
        <taxon>Bixzunavirus</taxon>
        <taxon>Bixzunavirus tonenili</taxon>
    </lineage>
</organism>
<gene>
    <name evidence="1" type="ORF">SEA_TONENILI_152</name>
</gene>
<keyword evidence="2" id="KW-1185">Reference proteome</keyword>
<dbReference type="OrthoDB" id="18914at10239"/>
<dbReference type="RefSeq" id="YP_009288012.1">
    <property type="nucleotide sequence ID" value="NC_031080.1"/>
</dbReference>